<reference evidence="7 8" key="1">
    <citation type="submission" date="2025-04" db="UniProtKB">
        <authorList>
            <consortium name="RefSeq"/>
        </authorList>
    </citation>
    <scope>IDENTIFICATION</scope>
    <source>
        <tissue evidence="7 8">Whole body</tissue>
    </source>
</reference>
<dbReference type="OrthoDB" id="5282002at2759"/>
<dbReference type="Pfam" id="PF01753">
    <property type="entry name" value="zf-MYND"/>
    <property type="match status" value="1"/>
</dbReference>
<gene>
    <name evidence="7 8 9" type="primary">LOC112453957</name>
</gene>
<sequence>MESKARNRINNDYTKFFYATMCHVCKRFGDGVLLKRCGDCRMISYCGKEHQKQHWEQHKPLCEAIRDMPRDYRMDYRGETAEEWAKKKMFFAQLVSSRLGRRLHVDEKEIIYFPKECLVCHERESLESCQKCAASFCQIHKNNPDHWGICAPLQLRFYIDLNEIGKGNGLPDIPVVREDTSCTSTFQNMRDFIEARWNIQTDSQMLYDVRVGELSRDLTCPLTLFYAVKLLNYDLKGTFLVIHIVGATCIDKALVRKWKFFQMLMKRLISIKIVMIGPGLKHKFDPLRTDDFLGENKYLFFEYHDVSYEKYVRSSSFKKPNLIFGFSVTIDEKDKDYEDLVFNKDISAPSIQALAKQNCPFVLTFTVLQCFQEQINKINTILGKEVDYLYKGKNPFAECTPQRGFGYVNYVNQYLVIYRSLCS</sequence>
<dbReference type="GeneID" id="112453957"/>
<keyword evidence="6" id="KW-1185">Reference proteome</keyword>
<organism evidence="6 8">
    <name type="scientific">Temnothorax curvispinosus</name>
    <dbReference type="NCBI Taxonomy" id="300111"/>
    <lineage>
        <taxon>Eukaryota</taxon>
        <taxon>Metazoa</taxon>
        <taxon>Ecdysozoa</taxon>
        <taxon>Arthropoda</taxon>
        <taxon>Hexapoda</taxon>
        <taxon>Insecta</taxon>
        <taxon>Pterygota</taxon>
        <taxon>Neoptera</taxon>
        <taxon>Endopterygota</taxon>
        <taxon>Hymenoptera</taxon>
        <taxon>Apocrita</taxon>
        <taxon>Aculeata</taxon>
        <taxon>Formicoidea</taxon>
        <taxon>Formicidae</taxon>
        <taxon>Myrmicinae</taxon>
        <taxon>Temnothorax</taxon>
    </lineage>
</organism>
<dbReference type="GO" id="GO:0008270">
    <property type="term" value="F:zinc ion binding"/>
    <property type="evidence" value="ECO:0007669"/>
    <property type="project" value="UniProtKB-KW"/>
</dbReference>
<name>A0A6J1PMA3_9HYME</name>
<evidence type="ECO:0000313" key="6">
    <source>
        <dbReference type="Proteomes" id="UP000504618"/>
    </source>
</evidence>
<dbReference type="InterPro" id="IPR002893">
    <property type="entry name" value="Znf_MYND"/>
</dbReference>
<dbReference type="PROSITE" id="PS50865">
    <property type="entry name" value="ZF_MYND_2"/>
    <property type="match status" value="1"/>
</dbReference>
<evidence type="ECO:0000256" key="4">
    <source>
        <dbReference type="PROSITE-ProRule" id="PRU00134"/>
    </source>
</evidence>
<evidence type="ECO:0000256" key="3">
    <source>
        <dbReference type="ARBA" id="ARBA00022833"/>
    </source>
</evidence>
<evidence type="ECO:0000259" key="5">
    <source>
        <dbReference type="PROSITE" id="PS50865"/>
    </source>
</evidence>
<evidence type="ECO:0000256" key="1">
    <source>
        <dbReference type="ARBA" id="ARBA00022723"/>
    </source>
</evidence>
<dbReference type="PROSITE" id="PS01360">
    <property type="entry name" value="ZF_MYND_1"/>
    <property type="match status" value="1"/>
</dbReference>
<dbReference type="RefSeq" id="XP_024870786.1">
    <property type="nucleotide sequence ID" value="XM_025015018.1"/>
</dbReference>
<keyword evidence="2 4" id="KW-0863">Zinc-finger</keyword>
<dbReference type="Pfam" id="PF20179">
    <property type="entry name" value="MSS51_C"/>
    <property type="match status" value="1"/>
</dbReference>
<protein>
    <submittedName>
        <fullName evidence="7 8">Uncharacterized protein LOC112453957</fullName>
    </submittedName>
</protein>
<keyword evidence="1" id="KW-0479">Metal-binding</keyword>
<dbReference type="Proteomes" id="UP000504618">
    <property type="component" value="Unplaced"/>
</dbReference>
<evidence type="ECO:0000313" key="9">
    <source>
        <dbReference type="RefSeq" id="XP_024870788.1"/>
    </source>
</evidence>
<dbReference type="AlphaFoldDB" id="A0A6J1PMA3"/>
<dbReference type="RefSeq" id="XP_024870788.1">
    <property type="nucleotide sequence ID" value="XM_025015020.1"/>
</dbReference>
<proteinExistence type="predicted"/>
<dbReference type="Gene3D" id="6.10.140.2220">
    <property type="match status" value="1"/>
</dbReference>
<dbReference type="SUPFAM" id="SSF144232">
    <property type="entry name" value="HIT/MYND zinc finger-like"/>
    <property type="match status" value="1"/>
</dbReference>
<feature type="domain" description="MYND-type" evidence="5">
    <location>
        <begin position="22"/>
        <end position="62"/>
    </location>
</feature>
<evidence type="ECO:0000313" key="7">
    <source>
        <dbReference type="RefSeq" id="XP_024870786.1"/>
    </source>
</evidence>
<keyword evidence="3" id="KW-0862">Zinc</keyword>
<accession>A0A6J1PMA3</accession>
<dbReference type="PANTHER" id="PTHR28069">
    <property type="entry name" value="GH20023P"/>
    <property type="match status" value="1"/>
</dbReference>
<evidence type="ECO:0000313" key="8">
    <source>
        <dbReference type="RefSeq" id="XP_024870787.1"/>
    </source>
</evidence>
<evidence type="ECO:0000256" key="2">
    <source>
        <dbReference type="ARBA" id="ARBA00022771"/>
    </source>
</evidence>
<dbReference type="RefSeq" id="XP_024870787.1">
    <property type="nucleotide sequence ID" value="XM_025015019.1"/>
</dbReference>
<dbReference type="InterPro" id="IPR046824">
    <property type="entry name" value="Mss51-like_C"/>
</dbReference>
<dbReference type="PANTHER" id="PTHR28069:SF2">
    <property type="entry name" value="GH20023P"/>
    <property type="match status" value="1"/>
</dbReference>